<dbReference type="AlphaFoldDB" id="A0A371GQJ3"/>
<gene>
    <name evidence="2" type="ORF">CR513_24988</name>
</gene>
<evidence type="ECO:0000259" key="1">
    <source>
        <dbReference type="Pfam" id="PF07727"/>
    </source>
</evidence>
<sequence length="261" mass="31019">TLNPRPKNQQELDKALDPCSERPIIWRGLEVRSNNDKKYFNHIITLFCQKKRIIHELSYVKIQQNGVLERKRNEHLHDRTQAYSKKMFRKISWEKLFLQQHISSTNYLANPIPLNLSQRKHWLRQDHKWFVAIKKESYALGQNCTWSLYKARTSSQRFQSTISVYMTQPQGFEALNTFSVCRLHTMMYGLKQAPQVWFERLKTTFLQFGFKDSICNPSLFIYSHRNVLVYLFVYVDDIIITRSSSSVVQFVFSLKQLGVLD</sequence>
<keyword evidence="3" id="KW-1185">Reference proteome</keyword>
<dbReference type="SUPFAM" id="SSF56672">
    <property type="entry name" value="DNA/RNA polymerases"/>
    <property type="match status" value="1"/>
</dbReference>
<comment type="caution">
    <text evidence="2">The sequence shown here is derived from an EMBL/GenBank/DDBJ whole genome shotgun (WGS) entry which is preliminary data.</text>
</comment>
<dbReference type="Pfam" id="PF07727">
    <property type="entry name" value="RVT_2"/>
    <property type="match status" value="1"/>
</dbReference>
<evidence type="ECO:0000313" key="2">
    <source>
        <dbReference type="EMBL" id="RDX92827.1"/>
    </source>
</evidence>
<evidence type="ECO:0000313" key="3">
    <source>
        <dbReference type="Proteomes" id="UP000257109"/>
    </source>
</evidence>
<dbReference type="EMBL" id="QJKJ01004765">
    <property type="protein sequence ID" value="RDX92827.1"/>
    <property type="molecule type" value="Genomic_DNA"/>
</dbReference>
<accession>A0A371GQJ3</accession>
<reference evidence="2" key="1">
    <citation type="submission" date="2018-05" db="EMBL/GenBank/DDBJ databases">
        <title>Draft genome of Mucuna pruriens seed.</title>
        <authorList>
            <person name="Nnadi N.E."/>
            <person name="Vos R."/>
            <person name="Hasami M.H."/>
            <person name="Devisetty U.K."/>
            <person name="Aguiy J.C."/>
        </authorList>
    </citation>
    <scope>NUCLEOTIDE SEQUENCE [LARGE SCALE GENOMIC DNA]</scope>
    <source>
        <strain evidence="2">JCA_2017</strain>
    </source>
</reference>
<feature type="non-terminal residue" evidence="2">
    <location>
        <position position="1"/>
    </location>
</feature>
<protein>
    <recommendedName>
        <fullName evidence="1">Reverse transcriptase Ty1/copia-type domain-containing protein</fullName>
    </recommendedName>
</protein>
<organism evidence="2 3">
    <name type="scientific">Mucuna pruriens</name>
    <name type="common">Velvet bean</name>
    <name type="synonym">Dolichos pruriens</name>
    <dbReference type="NCBI Taxonomy" id="157652"/>
    <lineage>
        <taxon>Eukaryota</taxon>
        <taxon>Viridiplantae</taxon>
        <taxon>Streptophyta</taxon>
        <taxon>Embryophyta</taxon>
        <taxon>Tracheophyta</taxon>
        <taxon>Spermatophyta</taxon>
        <taxon>Magnoliopsida</taxon>
        <taxon>eudicotyledons</taxon>
        <taxon>Gunneridae</taxon>
        <taxon>Pentapetalae</taxon>
        <taxon>rosids</taxon>
        <taxon>fabids</taxon>
        <taxon>Fabales</taxon>
        <taxon>Fabaceae</taxon>
        <taxon>Papilionoideae</taxon>
        <taxon>50 kb inversion clade</taxon>
        <taxon>NPAAA clade</taxon>
        <taxon>indigoferoid/millettioid clade</taxon>
        <taxon>Phaseoleae</taxon>
        <taxon>Mucuna</taxon>
    </lineage>
</organism>
<dbReference type="Proteomes" id="UP000257109">
    <property type="component" value="Unassembled WGS sequence"/>
</dbReference>
<dbReference type="InterPro" id="IPR013103">
    <property type="entry name" value="RVT_2"/>
</dbReference>
<name>A0A371GQJ3_MUCPR</name>
<proteinExistence type="predicted"/>
<dbReference type="InterPro" id="IPR043502">
    <property type="entry name" value="DNA/RNA_pol_sf"/>
</dbReference>
<feature type="non-terminal residue" evidence="2">
    <location>
        <position position="261"/>
    </location>
</feature>
<feature type="domain" description="Reverse transcriptase Ty1/copia-type" evidence="1">
    <location>
        <begin position="162"/>
        <end position="249"/>
    </location>
</feature>
<dbReference type="STRING" id="157652.A0A371GQJ3"/>